<dbReference type="EC" id="2.7.1.24" evidence="5 6"/>
<proteinExistence type="inferred from homology"/>
<dbReference type="GO" id="GO:0004140">
    <property type="term" value="F:dephospho-CoA kinase activity"/>
    <property type="evidence" value="ECO:0007669"/>
    <property type="project" value="UniProtKB-UniRule"/>
</dbReference>
<dbReference type="EMBL" id="CP063458">
    <property type="protein sequence ID" value="QOV90297.1"/>
    <property type="molecule type" value="Genomic_DNA"/>
</dbReference>
<keyword evidence="3 5" id="KW-0067">ATP-binding</keyword>
<keyword evidence="5 8" id="KW-0808">Transferase</keyword>
<comment type="subcellular location">
    <subcellularLocation>
        <location evidence="5">Cytoplasm</location>
    </subcellularLocation>
</comment>
<dbReference type="InterPro" id="IPR001977">
    <property type="entry name" value="Depp_CoAkinase"/>
</dbReference>
<dbReference type="KEGG" id="hbs:IPV69_02685"/>
<protein>
    <recommendedName>
        <fullName evidence="5 6">Dephospho-CoA kinase</fullName>
        <ecNumber evidence="5 6">2.7.1.24</ecNumber>
    </recommendedName>
    <alternativeName>
        <fullName evidence="5">Dephosphocoenzyme A kinase</fullName>
    </alternativeName>
</protein>
<reference evidence="8 9" key="1">
    <citation type="submission" date="2020-10" db="EMBL/GenBank/DDBJ databases">
        <title>Wide distribution of Phycisphaera-like planctomycetes from WD2101 soil group in peatlands and genome analysis of the first cultivated representative.</title>
        <authorList>
            <person name="Dedysh S.N."/>
            <person name="Beletsky A.V."/>
            <person name="Ivanova A."/>
            <person name="Kulichevskaya I.S."/>
            <person name="Suzina N.E."/>
            <person name="Philippov D.A."/>
            <person name="Rakitin A.L."/>
            <person name="Mardanov A.V."/>
            <person name="Ravin N.V."/>
        </authorList>
    </citation>
    <scope>NUCLEOTIDE SEQUENCE [LARGE SCALE GENOMIC DNA]</scope>
    <source>
        <strain evidence="8 9">M1803</strain>
    </source>
</reference>
<evidence type="ECO:0000256" key="6">
    <source>
        <dbReference type="NCBIfam" id="TIGR00152"/>
    </source>
</evidence>
<comment type="similarity">
    <text evidence="1 5">Belongs to the CoaE family.</text>
</comment>
<evidence type="ECO:0000313" key="8">
    <source>
        <dbReference type="EMBL" id="QOV90297.1"/>
    </source>
</evidence>
<dbReference type="CDD" id="cd02022">
    <property type="entry name" value="DPCK"/>
    <property type="match status" value="1"/>
</dbReference>
<evidence type="ECO:0000256" key="4">
    <source>
        <dbReference type="ARBA" id="ARBA00022993"/>
    </source>
</evidence>
<keyword evidence="5 8" id="KW-0418">Kinase</keyword>
<dbReference type="UniPathway" id="UPA00241">
    <property type="reaction ID" value="UER00356"/>
</dbReference>
<organism evidence="8 9">
    <name type="scientific">Humisphaera borealis</name>
    <dbReference type="NCBI Taxonomy" id="2807512"/>
    <lineage>
        <taxon>Bacteria</taxon>
        <taxon>Pseudomonadati</taxon>
        <taxon>Planctomycetota</taxon>
        <taxon>Phycisphaerae</taxon>
        <taxon>Tepidisphaerales</taxon>
        <taxon>Tepidisphaeraceae</taxon>
        <taxon>Humisphaera</taxon>
    </lineage>
</organism>
<feature type="binding site" evidence="5">
    <location>
        <begin position="15"/>
        <end position="20"/>
    </location>
    <ligand>
        <name>ATP</name>
        <dbReference type="ChEBI" id="CHEBI:30616"/>
    </ligand>
</feature>
<dbReference type="GO" id="GO:0005524">
    <property type="term" value="F:ATP binding"/>
    <property type="evidence" value="ECO:0007669"/>
    <property type="project" value="UniProtKB-UniRule"/>
</dbReference>
<dbReference type="HAMAP" id="MF_00376">
    <property type="entry name" value="Dephospho_CoA_kinase"/>
    <property type="match status" value="1"/>
</dbReference>
<dbReference type="PANTHER" id="PTHR10695:SF46">
    <property type="entry name" value="BIFUNCTIONAL COENZYME A SYNTHASE-RELATED"/>
    <property type="match status" value="1"/>
</dbReference>
<evidence type="ECO:0000256" key="7">
    <source>
        <dbReference type="SAM" id="MobiDB-lite"/>
    </source>
</evidence>
<keyword evidence="4 5" id="KW-0173">Coenzyme A biosynthesis</keyword>
<name>A0A7M2WXP0_9BACT</name>
<comment type="catalytic activity">
    <reaction evidence="5">
        <text>3'-dephospho-CoA + ATP = ADP + CoA + H(+)</text>
        <dbReference type="Rhea" id="RHEA:18245"/>
        <dbReference type="ChEBI" id="CHEBI:15378"/>
        <dbReference type="ChEBI" id="CHEBI:30616"/>
        <dbReference type="ChEBI" id="CHEBI:57287"/>
        <dbReference type="ChEBI" id="CHEBI:57328"/>
        <dbReference type="ChEBI" id="CHEBI:456216"/>
        <dbReference type="EC" id="2.7.1.24"/>
    </reaction>
</comment>
<evidence type="ECO:0000256" key="5">
    <source>
        <dbReference type="HAMAP-Rule" id="MF_00376"/>
    </source>
</evidence>
<dbReference type="RefSeq" id="WP_206293376.1">
    <property type="nucleotide sequence ID" value="NZ_CP063458.1"/>
</dbReference>
<dbReference type="GO" id="GO:0005737">
    <property type="term" value="C:cytoplasm"/>
    <property type="evidence" value="ECO:0007669"/>
    <property type="project" value="UniProtKB-SubCell"/>
</dbReference>
<sequence>MFQGIPIIGIVGGVGSGKSHVAHLFGNLGCLVISSDKQVTEAYALPEVLNQIRQRWGDEAIGPQGLINRKLIASKVFNVPAERQWLESLLHPVVANLRDAVMQQAAQQSERPVAFIWDTPLLFEVGLADRCDAVVFVDTPDDVRLDRVRRSRGWDAGELRRREISQWPLDKKRRLSHYVITNAAETPDSCPATKDPARPPEVDSPVASVDGEISGSCELRRQVRQVLSRIVSDLRAN</sequence>
<comment type="pathway">
    <text evidence="5">Cofactor biosynthesis; coenzyme A biosynthesis; CoA from (R)-pantothenate: step 5/5.</text>
</comment>
<comment type="function">
    <text evidence="5">Catalyzes the phosphorylation of the 3'-hydroxyl group of dephosphocoenzyme A to form coenzyme A.</text>
</comment>
<dbReference type="Pfam" id="PF01121">
    <property type="entry name" value="CoaE"/>
    <property type="match status" value="1"/>
</dbReference>
<dbReference type="PANTHER" id="PTHR10695">
    <property type="entry name" value="DEPHOSPHO-COA KINASE-RELATED"/>
    <property type="match status" value="1"/>
</dbReference>
<gene>
    <name evidence="5 8" type="primary">coaE</name>
    <name evidence="8" type="ORF">IPV69_02685</name>
</gene>
<evidence type="ECO:0000256" key="3">
    <source>
        <dbReference type="ARBA" id="ARBA00022840"/>
    </source>
</evidence>
<evidence type="ECO:0000313" key="9">
    <source>
        <dbReference type="Proteomes" id="UP000593765"/>
    </source>
</evidence>
<feature type="region of interest" description="Disordered" evidence="7">
    <location>
        <begin position="185"/>
        <end position="209"/>
    </location>
</feature>
<keyword evidence="9" id="KW-1185">Reference proteome</keyword>
<keyword evidence="5" id="KW-0963">Cytoplasm</keyword>
<evidence type="ECO:0000256" key="2">
    <source>
        <dbReference type="ARBA" id="ARBA00022741"/>
    </source>
</evidence>
<accession>A0A7M2WXP0</accession>
<dbReference type="NCBIfam" id="TIGR00152">
    <property type="entry name" value="dephospho-CoA kinase"/>
    <property type="match status" value="1"/>
</dbReference>
<evidence type="ECO:0000256" key="1">
    <source>
        <dbReference type="ARBA" id="ARBA00009018"/>
    </source>
</evidence>
<dbReference type="Proteomes" id="UP000593765">
    <property type="component" value="Chromosome"/>
</dbReference>
<dbReference type="Gene3D" id="3.40.50.300">
    <property type="entry name" value="P-loop containing nucleotide triphosphate hydrolases"/>
    <property type="match status" value="1"/>
</dbReference>
<dbReference type="InterPro" id="IPR027417">
    <property type="entry name" value="P-loop_NTPase"/>
</dbReference>
<dbReference type="GO" id="GO:0015937">
    <property type="term" value="P:coenzyme A biosynthetic process"/>
    <property type="evidence" value="ECO:0007669"/>
    <property type="project" value="UniProtKB-UniRule"/>
</dbReference>
<keyword evidence="2 5" id="KW-0547">Nucleotide-binding</keyword>
<dbReference type="AlphaFoldDB" id="A0A7M2WXP0"/>
<dbReference type="SUPFAM" id="SSF52540">
    <property type="entry name" value="P-loop containing nucleoside triphosphate hydrolases"/>
    <property type="match status" value="1"/>
</dbReference>
<dbReference type="PROSITE" id="PS51219">
    <property type="entry name" value="DPCK"/>
    <property type="match status" value="1"/>
</dbReference>